<accession>A0ABU2YQZ9</accession>
<sequence length="311" mass="32967">MGEPAVGVAHGPGTPRLEEVGDGVYAYVQPDGGWCLNNAGVIRAGDSVVVVDTAATERRALRLKEAVDSLAAGPVRTVVNTHFHGDHTFGNAVFGPTATVVSHAGTRTEMAETGLGLTALWPDVEWGDVRVVLPDVTYSGAMTLHAGGRRVELLHFGPAHTRSDTVVWLPQEKVLFTGDIVMPGCTPFVLMGTVEGSLATLERLRALGAATVVGGHGPVAGPEAFDATEAYLRWLQRLAADGAEAGLTPLQTARECDLGPYAGLLDTERLVGNLHRAWLELDDTELARPLDVVGVFREMVEYHDGLPTCHA</sequence>
<comment type="caution">
    <text evidence="2">The sequence shown here is derived from an EMBL/GenBank/DDBJ whole genome shotgun (WGS) entry which is preliminary data.</text>
</comment>
<dbReference type="SMART" id="SM00849">
    <property type="entry name" value="Lactamase_B"/>
    <property type="match status" value="1"/>
</dbReference>
<evidence type="ECO:0000313" key="3">
    <source>
        <dbReference type="Proteomes" id="UP001180737"/>
    </source>
</evidence>
<dbReference type="PANTHER" id="PTHR42951:SF4">
    <property type="entry name" value="ACYL-COENZYME A THIOESTERASE MBLAC2"/>
    <property type="match status" value="1"/>
</dbReference>
<evidence type="ECO:0000259" key="1">
    <source>
        <dbReference type="SMART" id="SM00849"/>
    </source>
</evidence>
<gene>
    <name evidence="2" type="ORF">RM704_04440</name>
</gene>
<dbReference type="PANTHER" id="PTHR42951">
    <property type="entry name" value="METALLO-BETA-LACTAMASE DOMAIN-CONTAINING"/>
    <property type="match status" value="1"/>
</dbReference>
<dbReference type="Gene3D" id="3.60.15.10">
    <property type="entry name" value="Ribonuclease Z/Hydroxyacylglutathione hydrolase-like"/>
    <property type="match status" value="1"/>
</dbReference>
<dbReference type="Proteomes" id="UP001180737">
    <property type="component" value="Unassembled WGS sequence"/>
</dbReference>
<dbReference type="InterPro" id="IPR036866">
    <property type="entry name" value="RibonucZ/Hydroxyglut_hydro"/>
</dbReference>
<evidence type="ECO:0000313" key="2">
    <source>
        <dbReference type="EMBL" id="MDT0566739.1"/>
    </source>
</evidence>
<dbReference type="CDD" id="cd16282">
    <property type="entry name" value="metallo-hydrolase-like_MBL-fold"/>
    <property type="match status" value="1"/>
</dbReference>
<dbReference type="Pfam" id="PF00753">
    <property type="entry name" value="Lactamase_B"/>
    <property type="match status" value="1"/>
</dbReference>
<feature type="domain" description="Metallo-beta-lactamase" evidence="1">
    <location>
        <begin position="36"/>
        <end position="216"/>
    </location>
</feature>
<dbReference type="SUPFAM" id="SSF56281">
    <property type="entry name" value="Metallo-hydrolase/oxidoreductase"/>
    <property type="match status" value="1"/>
</dbReference>
<organism evidence="2 3">
    <name type="scientific">Streptomyces gottesmaniae</name>
    <dbReference type="NCBI Taxonomy" id="3075518"/>
    <lineage>
        <taxon>Bacteria</taxon>
        <taxon>Bacillati</taxon>
        <taxon>Actinomycetota</taxon>
        <taxon>Actinomycetes</taxon>
        <taxon>Kitasatosporales</taxon>
        <taxon>Streptomycetaceae</taxon>
        <taxon>Streptomyces</taxon>
    </lineage>
</organism>
<dbReference type="EMBL" id="JAVRFJ010000003">
    <property type="protein sequence ID" value="MDT0566739.1"/>
    <property type="molecule type" value="Genomic_DNA"/>
</dbReference>
<dbReference type="RefSeq" id="WP_311589585.1">
    <property type="nucleotide sequence ID" value="NZ_JAVRFJ010000003.1"/>
</dbReference>
<proteinExistence type="predicted"/>
<dbReference type="InterPro" id="IPR001279">
    <property type="entry name" value="Metallo-B-lactamas"/>
</dbReference>
<reference evidence="2" key="1">
    <citation type="submission" date="2024-05" db="EMBL/GenBank/DDBJ databases">
        <title>30 novel species of actinomycetes from the DSMZ collection.</title>
        <authorList>
            <person name="Nouioui I."/>
        </authorList>
    </citation>
    <scope>NUCLEOTIDE SEQUENCE</scope>
    <source>
        <strain evidence="2">DSM 3412</strain>
    </source>
</reference>
<keyword evidence="3" id="KW-1185">Reference proteome</keyword>
<name>A0ABU2YQZ9_9ACTN</name>
<dbReference type="InterPro" id="IPR050855">
    <property type="entry name" value="NDM-1-like"/>
</dbReference>
<protein>
    <submittedName>
        <fullName evidence="2">MBL fold metallo-hydrolase</fullName>
    </submittedName>
</protein>